<comment type="similarity">
    <text evidence="1 4">Belongs to the aldehyde dehydrogenase family.</text>
</comment>
<dbReference type="PANTHER" id="PTHR43353">
    <property type="entry name" value="SUCCINATE-SEMIALDEHYDE DEHYDROGENASE, MITOCHONDRIAL"/>
    <property type="match status" value="1"/>
</dbReference>
<evidence type="ECO:0000256" key="1">
    <source>
        <dbReference type="ARBA" id="ARBA00009986"/>
    </source>
</evidence>
<protein>
    <submittedName>
        <fullName evidence="6">Glutarate-semialdehyde dehydrogenase DavD</fullName>
    </submittedName>
</protein>
<dbReference type="Proteomes" id="UP000646365">
    <property type="component" value="Unassembled WGS sequence"/>
</dbReference>
<sequence length="484" mass="51394">MQLTDSKLFREQAYVDGAWVPADSGKTVAVTDPATGKELGTVPNMGATETRRAIEAANAALPAWRAKTAKERANILRKWFELMMANQEDLARLMTAEQGKPLTESRGEIAYAASFVEWFAEEGKRIYGDTIPPHGADKRVIVLKEPIGVCAAITPWNFPAAMITRKAGPALAAGCTMVLKPATATPYSALALAELAERAGVPKGVFSVVTGSASAIGGEMTSNDIVRKVTFTGSTEIGRVLLRQAAETIKKCSMELGGNAPFIVFDDADLDAAVKGAIASKYRNAGQTCVCANRILVQDKVYDAFAGKLADAVAALKVGNGFDQGTVIGPLIDDKAVAKVEEHIADAVKKGAKVTLGGKRHALGGSFFEPTIITNVTPDMAVAREETFGPLAPLFRFKTEAEAIKLANDTEFGLAAYFYSRDIGRIFRVAEGLEYGIVGINEGIISTEVAPFGGVKQSGLGREGSKYGIEDFLEIKYLCLGGIA</sequence>
<dbReference type="CDD" id="cd07103">
    <property type="entry name" value="ALDH_F5_SSADH_GabD"/>
    <property type="match status" value="1"/>
</dbReference>
<evidence type="ECO:0000256" key="3">
    <source>
        <dbReference type="PROSITE-ProRule" id="PRU10007"/>
    </source>
</evidence>
<dbReference type="SUPFAM" id="SSF53720">
    <property type="entry name" value="ALDH-like"/>
    <property type="match status" value="1"/>
</dbReference>
<dbReference type="InterPro" id="IPR016160">
    <property type="entry name" value="Ald_DH_CS_CYS"/>
</dbReference>
<dbReference type="InterPro" id="IPR016161">
    <property type="entry name" value="Ald_DH/histidinol_DH"/>
</dbReference>
<dbReference type="PROSITE" id="PS00070">
    <property type="entry name" value="ALDEHYDE_DEHYDR_CYS"/>
    <property type="match status" value="1"/>
</dbReference>
<dbReference type="InterPro" id="IPR029510">
    <property type="entry name" value="Ald_DH_CS_GLU"/>
</dbReference>
<dbReference type="PROSITE" id="PS00687">
    <property type="entry name" value="ALDEHYDE_DEHYDR_GLU"/>
    <property type="match status" value="1"/>
</dbReference>
<evidence type="ECO:0000259" key="5">
    <source>
        <dbReference type="Pfam" id="PF00171"/>
    </source>
</evidence>
<dbReference type="GO" id="GO:0005829">
    <property type="term" value="C:cytosol"/>
    <property type="evidence" value="ECO:0007669"/>
    <property type="project" value="TreeGrafter"/>
</dbReference>
<dbReference type="EMBL" id="BMJQ01000013">
    <property type="protein sequence ID" value="GGF35142.1"/>
    <property type="molecule type" value="Genomic_DNA"/>
</dbReference>
<dbReference type="Pfam" id="PF00171">
    <property type="entry name" value="Aldedh"/>
    <property type="match status" value="1"/>
</dbReference>
<proteinExistence type="inferred from homology"/>
<dbReference type="InterPro" id="IPR016163">
    <property type="entry name" value="Ald_DH_C"/>
</dbReference>
<dbReference type="InterPro" id="IPR015590">
    <property type="entry name" value="Aldehyde_DH_dom"/>
</dbReference>
<evidence type="ECO:0000313" key="6">
    <source>
        <dbReference type="EMBL" id="GGF35142.1"/>
    </source>
</evidence>
<reference evidence="6" key="1">
    <citation type="journal article" date="2014" name="Int. J. Syst. Evol. Microbiol.">
        <title>Complete genome sequence of Corynebacterium casei LMG S-19264T (=DSM 44701T), isolated from a smear-ripened cheese.</title>
        <authorList>
            <consortium name="US DOE Joint Genome Institute (JGI-PGF)"/>
            <person name="Walter F."/>
            <person name="Albersmeier A."/>
            <person name="Kalinowski J."/>
            <person name="Ruckert C."/>
        </authorList>
    </citation>
    <scope>NUCLEOTIDE SEQUENCE</scope>
    <source>
        <strain evidence="6">CGMCC 1.15725</strain>
    </source>
</reference>
<dbReference type="RefSeq" id="WP_189050314.1">
    <property type="nucleotide sequence ID" value="NZ_BMJQ01000013.1"/>
</dbReference>
<name>A0A8J3E5E4_9PROT</name>
<dbReference type="GO" id="GO:0004777">
    <property type="term" value="F:succinate-semialdehyde dehydrogenase (NAD+) activity"/>
    <property type="evidence" value="ECO:0007669"/>
    <property type="project" value="TreeGrafter"/>
</dbReference>
<dbReference type="PANTHER" id="PTHR43353:SF5">
    <property type="entry name" value="SUCCINATE-SEMIALDEHYDE DEHYDROGENASE, MITOCHONDRIAL"/>
    <property type="match status" value="1"/>
</dbReference>
<dbReference type="Gene3D" id="3.40.309.10">
    <property type="entry name" value="Aldehyde Dehydrogenase, Chain A, domain 2"/>
    <property type="match status" value="1"/>
</dbReference>
<dbReference type="GO" id="GO:0009450">
    <property type="term" value="P:gamma-aminobutyric acid catabolic process"/>
    <property type="evidence" value="ECO:0007669"/>
    <property type="project" value="InterPro"/>
</dbReference>
<gene>
    <name evidence="6" type="primary">davD</name>
    <name evidence="6" type="ORF">GCM10011611_46760</name>
</gene>
<keyword evidence="7" id="KW-1185">Reference proteome</keyword>
<dbReference type="NCBIfam" id="NF008415">
    <property type="entry name" value="PRK11241.1"/>
    <property type="match status" value="1"/>
</dbReference>
<dbReference type="AlphaFoldDB" id="A0A8J3E5E4"/>
<dbReference type="NCBIfam" id="TIGR01780">
    <property type="entry name" value="SSADH"/>
    <property type="match status" value="1"/>
</dbReference>
<dbReference type="InterPro" id="IPR050740">
    <property type="entry name" value="Aldehyde_DH_Superfamily"/>
</dbReference>
<dbReference type="FunFam" id="3.40.605.10:FF:000005">
    <property type="entry name" value="Succinate-semialdehyde dehydrogenase I"/>
    <property type="match status" value="1"/>
</dbReference>
<dbReference type="FunFam" id="3.40.309.10:FF:000004">
    <property type="entry name" value="Succinate-semialdehyde dehydrogenase I"/>
    <property type="match status" value="1"/>
</dbReference>
<accession>A0A8J3E5E4</accession>
<evidence type="ECO:0000313" key="7">
    <source>
        <dbReference type="Proteomes" id="UP000646365"/>
    </source>
</evidence>
<feature type="domain" description="Aldehyde dehydrogenase" evidence="5">
    <location>
        <begin position="19"/>
        <end position="477"/>
    </location>
</feature>
<evidence type="ECO:0000256" key="2">
    <source>
        <dbReference type="ARBA" id="ARBA00023002"/>
    </source>
</evidence>
<evidence type="ECO:0000256" key="4">
    <source>
        <dbReference type="RuleBase" id="RU003345"/>
    </source>
</evidence>
<keyword evidence="2 4" id="KW-0560">Oxidoreductase</keyword>
<comment type="caution">
    <text evidence="6">The sequence shown here is derived from an EMBL/GenBank/DDBJ whole genome shotgun (WGS) entry which is preliminary data.</text>
</comment>
<dbReference type="Gene3D" id="3.40.605.10">
    <property type="entry name" value="Aldehyde Dehydrogenase, Chain A, domain 1"/>
    <property type="match status" value="1"/>
</dbReference>
<dbReference type="InterPro" id="IPR010102">
    <property type="entry name" value="Succ_semiAld_DH"/>
</dbReference>
<dbReference type="InterPro" id="IPR016162">
    <property type="entry name" value="Ald_DH_N"/>
</dbReference>
<organism evidence="6 7">
    <name type="scientific">Aliidongia dinghuensis</name>
    <dbReference type="NCBI Taxonomy" id="1867774"/>
    <lineage>
        <taxon>Bacteria</taxon>
        <taxon>Pseudomonadati</taxon>
        <taxon>Pseudomonadota</taxon>
        <taxon>Alphaproteobacteria</taxon>
        <taxon>Rhodospirillales</taxon>
        <taxon>Dongiaceae</taxon>
        <taxon>Aliidongia</taxon>
    </lineage>
</organism>
<feature type="active site" evidence="3">
    <location>
        <position position="255"/>
    </location>
</feature>
<reference evidence="6" key="2">
    <citation type="submission" date="2020-09" db="EMBL/GenBank/DDBJ databases">
        <authorList>
            <person name="Sun Q."/>
            <person name="Zhou Y."/>
        </authorList>
    </citation>
    <scope>NUCLEOTIDE SEQUENCE</scope>
    <source>
        <strain evidence="6">CGMCC 1.15725</strain>
    </source>
</reference>